<proteinExistence type="predicted"/>
<dbReference type="InterPro" id="IPR021413">
    <property type="entry name" value="DUF3053"/>
</dbReference>
<keyword evidence="2" id="KW-1185">Reference proteome</keyword>
<evidence type="ECO:0000313" key="1">
    <source>
        <dbReference type="EMBL" id="OZI48061.1"/>
    </source>
</evidence>
<dbReference type="AlphaFoldDB" id="A0A261TFM1"/>
<gene>
    <name evidence="1" type="ORF">CAL25_16940</name>
</gene>
<dbReference type="Pfam" id="PF11254">
    <property type="entry name" value="DUF3053"/>
    <property type="match status" value="1"/>
</dbReference>
<evidence type="ECO:0008006" key="3">
    <source>
        <dbReference type="Google" id="ProtNLM"/>
    </source>
</evidence>
<sequence>MATKSGRMGGWPGRCAKLDASLFLAAEGRRRCMPVLDFVVRPLFSMPRWRALARGLCGIVVAGLLVACVNREPQERAAFIAFLRDHVVVMQGVIAPPLTPELREAIGGYDKHYEVLTVFQASVRGALRTSDEATQTLSVHTVEELLERRAQWLNLRAEVHRQATDLPRALAQARQARADLMQAAELKTVYDQAFEAAVERPARELEPLWPLLESTLASALDAADFVALRQGEIATKGPLTQVRDPSVRDALNARLAAFNQHADELGQARQRYCALNPQSCAR</sequence>
<reference evidence="1 2" key="1">
    <citation type="submission" date="2017-05" db="EMBL/GenBank/DDBJ databases">
        <title>Complete and WGS of Bordetella genogroups.</title>
        <authorList>
            <person name="Spilker T."/>
            <person name="LiPuma J."/>
        </authorList>
    </citation>
    <scope>NUCLEOTIDE SEQUENCE [LARGE SCALE GENOMIC DNA]</scope>
    <source>
        <strain evidence="1 2">AU10456</strain>
    </source>
</reference>
<protein>
    <recommendedName>
        <fullName evidence="3">DUF3053 domain-containing protein</fullName>
    </recommendedName>
</protein>
<accession>A0A261TFM1</accession>
<dbReference type="Proteomes" id="UP000216913">
    <property type="component" value="Unassembled WGS sequence"/>
</dbReference>
<evidence type="ECO:0000313" key="2">
    <source>
        <dbReference type="Proteomes" id="UP000216913"/>
    </source>
</evidence>
<comment type="caution">
    <text evidence="1">The sequence shown here is derived from an EMBL/GenBank/DDBJ whole genome shotgun (WGS) entry which is preliminary data.</text>
</comment>
<name>A0A261TFM1_9BORD</name>
<organism evidence="1 2">
    <name type="scientific">Bordetella genomosp. 5</name>
    <dbReference type="NCBI Taxonomy" id="1395608"/>
    <lineage>
        <taxon>Bacteria</taxon>
        <taxon>Pseudomonadati</taxon>
        <taxon>Pseudomonadota</taxon>
        <taxon>Betaproteobacteria</taxon>
        <taxon>Burkholderiales</taxon>
        <taxon>Alcaligenaceae</taxon>
        <taxon>Bordetella</taxon>
    </lineage>
</organism>
<dbReference type="EMBL" id="NEVP01000010">
    <property type="protein sequence ID" value="OZI48061.1"/>
    <property type="molecule type" value="Genomic_DNA"/>
</dbReference>